<evidence type="ECO:0000256" key="1">
    <source>
        <dbReference type="ARBA" id="ARBA00003540"/>
    </source>
</evidence>
<comment type="function">
    <text evidence="1">Involved in the TonB-dependent energy-dependent transport of various receptor-bound substrates.</text>
</comment>
<evidence type="ECO:0000313" key="16">
    <source>
        <dbReference type="Proteomes" id="UP000309561"/>
    </source>
</evidence>
<comment type="caution">
    <text evidence="15">The sequence shown here is derived from an EMBL/GenBank/DDBJ whole genome shotgun (WGS) entry which is preliminary data.</text>
</comment>
<evidence type="ECO:0000256" key="12">
    <source>
        <dbReference type="ARBA" id="ARBA00023136"/>
    </source>
</evidence>
<reference evidence="15 16" key="1">
    <citation type="submission" date="2019-04" db="EMBL/GenBank/DDBJ databases">
        <title>Sulfurimonas crateris sp. nov. a facultative anaerobic sulfur-oxidizing chemolithautotrophic bacterium isolated from a terrestrial mud vulcano.</title>
        <authorList>
            <person name="Ratnikova N.M."/>
            <person name="Slobodkin A.I."/>
            <person name="Merkel A.Y."/>
            <person name="Novikov A."/>
            <person name="Bonch-Osmolovskaya E.A."/>
            <person name="Slobodkina G.B."/>
        </authorList>
    </citation>
    <scope>NUCLEOTIDE SEQUENCE [LARGE SCALE GENOMIC DNA]</scope>
    <source>
        <strain evidence="15 16">SN118</strain>
    </source>
</reference>
<evidence type="ECO:0000256" key="5">
    <source>
        <dbReference type="ARBA" id="ARBA00022090"/>
    </source>
</evidence>
<dbReference type="GO" id="GO:0022857">
    <property type="term" value="F:transmembrane transporter activity"/>
    <property type="evidence" value="ECO:0007669"/>
    <property type="project" value="InterPro"/>
</dbReference>
<keyword evidence="16" id="KW-1185">Reference proteome</keyword>
<dbReference type="OrthoDB" id="9798629at2"/>
<dbReference type="NCBIfam" id="TIGR02804">
    <property type="entry name" value="ExbD_2"/>
    <property type="match status" value="1"/>
</dbReference>
<evidence type="ECO:0000256" key="4">
    <source>
        <dbReference type="ARBA" id="ARBA00011471"/>
    </source>
</evidence>
<accession>A0A4U2Z4B1</accession>
<keyword evidence="6 13" id="KW-0813">Transport</keyword>
<dbReference type="GO" id="GO:0015031">
    <property type="term" value="P:protein transport"/>
    <property type="evidence" value="ECO:0007669"/>
    <property type="project" value="UniProtKB-KW"/>
</dbReference>
<evidence type="ECO:0000313" key="15">
    <source>
        <dbReference type="EMBL" id="TKI68968.1"/>
    </source>
</evidence>
<dbReference type="AlphaFoldDB" id="A0A4U2Z4B1"/>
<evidence type="ECO:0000256" key="2">
    <source>
        <dbReference type="ARBA" id="ARBA00004249"/>
    </source>
</evidence>
<keyword evidence="12 14" id="KW-0472">Membrane</keyword>
<dbReference type="PANTHER" id="PTHR30558">
    <property type="entry name" value="EXBD MEMBRANE COMPONENT OF PMF-DRIVEN MACROMOLECULE IMPORT SYSTEM"/>
    <property type="match status" value="1"/>
</dbReference>
<organism evidence="15 16">
    <name type="scientific">Sulfurimonas crateris</name>
    <dbReference type="NCBI Taxonomy" id="2574727"/>
    <lineage>
        <taxon>Bacteria</taxon>
        <taxon>Pseudomonadati</taxon>
        <taxon>Campylobacterota</taxon>
        <taxon>Epsilonproteobacteria</taxon>
        <taxon>Campylobacterales</taxon>
        <taxon>Sulfurimonadaceae</taxon>
        <taxon>Sulfurimonas</taxon>
    </lineage>
</organism>
<dbReference type="InterPro" id="IPR014171">
    <property type="entry name" value="TonB_ExbD_2"/>
</dbReference>
<evidence type="ECO:0000256" key="8">
    <source>
        <dbReference type="ARBA" id="ARBA00022519"/>
    </source>
</evidence>
<dbReference type="InterPro" id="IPR003400">
    <property type="entry name" value="ExbD"/>
</dbReference>
<sequence length="132" mass="15127">MAKCKKIRKRFDEINVIPFIDIMLVLLVMVLTTATFVNQGIIPIELPSAKAASKEDLKKEVTVYVNTKGEFLIGEERVDLKTLETRLKAISKDQTVVLRSDKESKFQDFVSVMDILKRLNHEQLYIVTKEGQ</sequence>
<name>A0A4U2Z4B1_9BACT</name>
<keyword evidence="9 13" id="KW-0812">Transmembrane</keyword>
<protein>
    <recommendedName>
        <fullName evidence="5">Biopolymer transport protein ExbD</fullName>
    </recommendedName>
</protein>
<evidence type="ECO:0000256" key="10">
    <source>
        <dbReference type="ARBA" id="ARBA00022927"/>
    </source>
</evidence>
<evidence type="ECO:0000256" key="9">
    <source>
        <dbReference type="ARBA" id="ARBA00022692"/>
    </source>
</evidence>
<evidence type="ECO:0000256" key="3">
    <source>
        <dbReference type="ARBA" id="ARBA00005811"/>
    </source>
</evidence>
<keyword evidence="10 13" id="KW-0653">Protein transport</keyword>
<keyword evidence="8" id="KW-0997">Cell inner membrane</keyword>
<dbReference type="RefSeq" id="WP_137014231.1">
    <property type="nucleotide sequence ID" value="NZ_SZPX01000006.1"/>
</dbReference>
<feature type="transmembrane region" description="Helical" evidence="14">
    <location>
        <begin position="16"/>
        <end position="37"/>
    </location>
</feature>
<dbReference type="Pfam" id="PF02472">
    <property type="entry name" value="ExbD"/>
    <property type="match status" value="1"/>
</dbReference>
<keyword evidence="11 14" id="KW-1133">Transmembrane helix</keyword>
<comment type="subunit">
    <text evidence="4">The accessory proteins ExbB and ExbD seem to form a complex with TonB.</text>
</comment>
<dbReference type="Proteomes" id="UP000309561">
    <property type="component" value="Unassembled WGS sequence"/>
</dbReference>
<comment type="similarity">
    <text evidence="3 13">Belongs to the ExbD/TolR family.</text>
</comment>
<dbReference type="EMBL" id="SZPX01000006">
    <property type="protein sequence ID" value="TKI68968.1"/>
    <property type="molecule type" value="Genomic_DNA"/>
</dbReference>
<evidence type="ECO:0000256" key="6">
    <source>
        <dbReference type="ARBA" id="ARBA00022448"/>
    </source>
</evidence>
<evidence type="ECO:0000256" key="7">
    <source>
        <dbReference type="ARBA" id="ARBA00022475"/>
    </source>
</evidence>
<dbReference type="PANTHER" id="PTHR30558:SF12">
    <property type="entry name" value="BIOPOLYMER TRANSPORT PROTEIN EXBD"/>
    <property type="match status" value="1"/>
</dbReference>
<evidence type="ECO:0000256" key="14">
    <source>
        <dbReference type="SAM" id="Phobius"/>
    </source>
</evidence>
<keyword evidence="7" id="KW-1003">Cell membrane</keyword>
<evidence type="ECO:0000256" key="13">
    <source>
        <dbReference type="RuleBase" id="RU003879"/>
    </source>
</evidence>
<dbReference type="Gene3D" id="3.30.420.270">
    <property type="match status" value="1"/>
</dbReference>
<gene>
    <name evidence="15" type="primary">exbD</name>
    <name evidence="15" type="ORF">FCU45_08380</name>
</gene>
<evidence type="ECO:0000256" key="11">
    <source>
        <dbReference type="ARBA" id="ARBA00022989"/>
    </source>
</evidence>
<dbReference type="GO" id="GO:0005886">
    <property type="term" value="C:plasma membrane"/>
    <property type="evidence" value="ECO:0007669"/>
    <property type="project" value="UniProtKB-SubCell"/>
</dbReference>
<proteinExistence type="inferred from homology"/>
<comment type="subcellular location">
    <subcellularLocation>
        <location evidence="2">Cell inner membrane</location>
        <topology evidence="2">Single-pass type II membrane protein</topology>
    </subcellularLocation>
    <subcellularLocation>
        <location evidence="13">Cell membrane</location>
        <topology evidence="13">Single-pass type II membrane protein</topology>
    </subcellularLocation>
</comment>